<keyword evidence="4" id="KW-0969">Cilium</keyword>
<protein>
    <submittedName>
        <fullName evidence="4">Flagella synthesis protein FlgN</fullName>
    </submittedName>
</protein>
<dbReference type="OrthoDB" id="8561298at2"/>
<dbReference type="STRING" id="551987.SAMN05192549_101742"/>
<dbReference type="AlphaFoldDB" id="A0A1M7JA53"/>
<evidence type="ECO:0000256" key="3">
    <source>
        <dbReference type="ARBA" id="ARBA00022795"/>
    </source>
</evidence>
<keyword evidence="4" id="KW-0282">Flagellum</keyword>
<dbReference type="Proteomes" id="UP000184339">
    <property type="component" value="Unassembled WGS sequence"/>
</dbReference>
<proteinExistence type="inferred from homology"/>
<sequence length="158" mass="17008">MTTVTPLNSLREEAHIMSTLLDVLRQEQQLLVTAEIDGLSAVTTRKTALVTQMTLLSAQRHRSLGKCGFPAEEAGMDAWIAASGDAQPESATLWTALLQHTREAKELNRVNGMLINKQMGHAQSALQALRPQGQTPNSFYGPGGISTAVPRSRGFLAG</sequence>
<dbReference type="GO" id="GO:0044780">
    <property type="term" value="P:bacterial-type flagellum assembly"/>
    <property type="evidence" value="ECO:0007669"/>
    <property type="project" value="InterPro"/>
</dbReference>
<keyword evidence="4" id="KW-0966">Cell projection</keyword>
<keyword evidence="3" id="KW-1005">Bacterial flagellum biogenesis</keyword>
<comment type="function">
    <text evidence="1">Required for the efficient initiation of filament assembly.</text>
</comment>
<dbReference type="Pfam" id="PF05130">
    <property type="entry name" value="FlgN"/>
    <property type="match status" value="1"/>
</dbReference>
<evidence type="ECO:0000256" key="1">
    <source>
        <dbReference type="ARBA" id="ARBA00002397"/>
    </source>
</evidence>
<dbReference type="SUPFAM" id="SSF140566">
    <property type="entry name" value="FlgN-like"/>
    <property type="match status" value="1"/>
</dbReference>
<dbReference type="InterPro" id="IPR036679">
    <property type="entry name" value="FlgN-like_sf"/>
</dbReference>
<keyword evidence="5" id="KW-1185">Reference proteome</keyword>
<accession>A0A1M7JA53</accession>
<reference evidence="5" key="1">
    <citation type="submission" date="2016-11" db="EMBL/GenBank/DDBJ databases">
        <authorList>
            <person name="Varghese N."/>
            <person name="Submissions S."/>
        </authorList>
    </citation>
    <scope>NUCLEOTIDE SEQUENCE [LARGE SCALE GENOMIC DNA]</scope>
    <source>
        <strain evidence="5">Sac-22</strain>
    </source>
</reference>
<gene>
    <name evidence="4" type="ORF">SAMN05192549_101742</name>
</gene>
<evidence type="ECO:0000256" key="2">
    <source>
        <dbReference type="ARBA" id="ARBA00007703"/>
    </source>
</evidence>
<evidence type="ECO:0000313" key="5">
    <source>
        <dbReference type="Proteomes" id="UP000184339"/>
    </source>
</evidence>
<organism evidence="4 5">
    <name type="scientific">Duganella sacchari</name>
    <dbReference type="NCBI Taxonomy" id="551987"/>
    <lineage>
        <taxon>Bacteria</taxon>
        <taxon>Pseudomonadati</taxon>
        <taxon>Pseudomonadota</taxon>
        <taxon>Betaproteobacteria</taxon>
        <taxon>Burkholderiales</taxon>
        <taxon>Oxalobacteraceae</taxon>
        <taxon>Telluria group</taxon>
        <taxon>Duganella</taxon>
    </lineage>
</organism>
<name>A0A1M7JA53_9BURK</name>
<dbReference type="EMBL" id="FRCX01000001">
    <property type="protein sequence ID" value="SHM49970.1"/>
    <property type="molecule type" value="Genomic_DNA"/>
</dbReference>
<evidence type="ECO:0000313" key="4">
    <source>
        <dbReference type="EMBL" id="SHM49970.1"/>
    </source>
</evidence>
<dbReference type="RefSeq" id="WP_072781430.1">
    <property type="nucleotide sequence ID" value="NZ_FRCX01000001.1"/>
</dbReference>
<dbReference type="Gene3D" id="1.20.58.300">
    <property type="entry name" value="FlgN-like"/>
    <property type="match status" value="1"/>
</dbReference>
<dbReference type="InterPro" id="IPR007809">
    <property type="entry name" value="FlgN-like"/>
</dbReference>
<comment type="similarity">
    <text evidence="2">Belongs to the FlgN family.</text>
</comment>